<gene>
    <name evidence="1" type="ORF">HYS17_00350</name>
</gene>
<evidence type="ECO:0000313" key="2">
    <source>
        <dbReference type="Proteomes" id="UP000595362"/>
    </source>
</evidence>
<accession>A0A7T5R2K1</accession>
<dbReference type="Proteomes" id="UP000595362">
    <property type="component" value="Chromosome"/>
</dbReference>
<organism evidence="1 2">
    <name type="scientific">Micavibrio aeruginosavorus</name>
    <dbReference type="NCBI Taxonomy" id="349221"/>
    <lineage>
        <taxon>Bacteria</taxon>
        <taxon>Pseudomonadati</taxon>
        <taxon>Bdellovibrionota</taxon>
        <taxon>Bdellovibrionia</taxon>
        <taxon>Bdellovibrionales</taxon>
        <taxon>Pseudobdellovibrionaceae</taxon>
        <taxon>Micavibrio</taxon>
    </lineage>
</organism>
<reference evidence="1 2" key="1">
    <citation type="submission" date="2020-07" db="EMBL/GenBank/DDBJ databases">
        <title>Huge and variable diversity of episymbiotic CPR bacteria and DPANN archaea in groundwater ecosystems.</title>
        <authorList>
            <person name="He C.Y."/>
            <person name="Keren R."/>
            <person name="Whittaker M."/>
            <person name="Farag I.F."/>
            <person name="Doudna J."/>
            <person name="Cate J.H.D."/>
            <person name="Banfield J.F."/>
        </authorList>
    </citation>
    <scope>NUCLEOTIDE SEQUENCE [LARGE SCALE GENOMIC DNA]</scope>
    <source>
        <strain evidence="1">NC_groundwater_70_Ag_B-0.1um_54_66</strain>
    </source>
</reference>
<evidence type="ECO:0000313" key="1">
    <source>
        <dbReference type="EMBL" id="QQG36279.1"/>
    </source>
</evidence>
<dbReference type="EMBL" id="CP066681">
    <property type="protein sequence ID" value="QQG36279.1"/>
    <property type="molecule type" value="Genomic_DNA"/>
</dbReference>
<sequence>MEHSGEEDPPALSLREQWIGHKKAREQLLSNAIQTVDGWIAGITDADIGHIGSLFQQEVGLSGCRHEINIHHPNRAEYVSFSYRHSAGFANHIIYGPSAEEDLSKLFSSKVHEATHALQKMRSAALHASPFNPNTQIVICPGDWVILEERCEQDAYVKQALFNSLLAKHLPEVRRMTDNDPLSVKTFERIRLDAANIHDTVIEAARQALAKSFYWDNPKAEHRFQHHYHDYALKNYEAGMKLRSDNGESDLIFVRLEEEDILAIGDSCGPNSFGNGRLLPEFAAKPKLTKAAQDKLDKIRGDLKLGDEEKLPTLGDILSRLGLTRRQFIEASYTRPLLPQRNAAPLLQP</sequence>
<dbReference type="AlphaFoldDB" id="A0A7T5R2K1"/>
<protein>
    <submittedName>
        <fullName evidence="1">Uncharacterized protein</fullName>
    </submittedName>
</protein>
<proteinExistence type="predicted"/>
<name>A0A7T5R2K1_9BACT</name>